<evidence type="ECO:0000313" key="1">
    <source>
        <dbReference type="EMBL" id="PWV59335.1"/>
    </source>
</evidence>
<accession>A0A317MRC1</accession>
<dbReference type="AlphaFoldDB" id="A0A317MRC1"/>
<sequence>MNDNKRLVAAYERLMQRIDAALERIEVRESSALHDTINRVAEDSVHLGELTREEAGLLSAWIRRDLEDAGQFLAETGSDLRTWFRFDLELVEERLLEWFGRAADRSRLEFLAFEDTIERMSHYHAGEISGPGTLACEACGAKLEHHTTAVIPACPACGHKVFNRVISD</sequence>
<gene>
    <name evidence="1" type="ORF">C7443_111107</name>
</gene>
<dbReference type="Proteomes" id="UP000246569">
    <property type="component" value="Unassembled WGS sequence"/>
</dbReference>
<dbReference type="RefSeq" id="WP_110019744.1">
    <property type="nucleotide sequence ID" value="NZ_QGTJ01000011.1"/>
</dbReference>
<protein>
    <submittedName>
        <fullName evidence="1">Zinc ribbon family protein</fullName>
    </submittedName>
</protein>
<dbReference type="EMBL" id="QGTJ01000011">
    <property type="protein sequence ID" value="PWV59335.1"/>
    <property type="molecule type" value="Genomic_DNA"/>
</dbReference>
<organism evidence="1 2">
    <name type="scientific">Plasticicumulans acidivorans</name>
    <dbReference type="NCBI Taxonomy" id="886464"/>
    <lineage>
        <taxon>Bacteria</taxon>
        <taxon>Pseudomonadati</taxon>
        <taxon>Pseudomonadota</taxon>
        <taxon>Gammaproteobacteria</taxon>
        <taxon>Candidatus Competibacteraceae</taxon>
        <taxon>Plasticicumulans</taxon>
    </lineage>
</organism>
<proteinExistence type="predicted"/>
<reference evidence="1 2" key="1">
    <citation type="submission" date="2018-05" db="EMBL/GenBank/DDBJ databases">
        <title>Genomic Encyclopedia of Type Strains, Phase IV (KMG-IV): sequencing the most valuable type-strain genomes for metagenomic binning, comparative biology and taxonomic classification.</title>
        <authorList>
            <person name="Goeker M."/>
        </authorList>
    </citation>
    <scope>NUCLEOTIDE SEQUENCE [LARGE SCALE GENOMIC DNA]</scope>
    <source>
        <strain evidence="1 2">DSM 23606</strain>
    </source>
</reference>
<dbReference type="OrthoDB" id="3174978at2"/>
<dbReference type="InterPro" id="IPR009912">
    <property type="entry name" value="DUF1451"/>
</dbReference>
<evidence type="ECO:0000313" key="2">
    <source>
        <dbReference type="Proteomes" id="UP000246569"/>
    </source>
</evidence>
<comment type="caution">
    <text evidence="1">The sequence shown here is derived from an EMBL/GenBank/DDBJ whole genome shotgun (WGS) entry which is preliminary data.</text>
</comment>
<name>A0A317MRC1_9GAMM</name>
<keyword evidence="2" id="KW-1185">Reference proteome</keyword>
<dbReference type="Pfam" id="PF07295">
    <property type="entry name" value="DUF1451"/>
    <property type="match status" value="1"/>
</dbReference>